<evidence type="ECO:0000313" key="2">
    <source>
        <dbReference type="Proteomes" id="UP000737018"/>
    </source>
</evidence>
<comment type="caution">
    <text evidence="1">The sequence shown here is derived from an EMBL/GenBank/DDBJ whole genome shotgun (WGS) entry which is preliminary data.</text>
</comment>
<dbReference type="AlphaFoldDB" id="A0A8J4QHE1"/>
<protein>
    <submittedName>
        <fullName evidence="1">Uncharacterized protein</fullName>
    </submittedName>
</protein>
<name>A0A8J4QHE1_9ROSI</name>
<dbReference type="EMBL" id="JRKL02012484">
    <property type="protein sequence ID" value="KAF3945188.1"/>
    <property type="molecule type" value="Genomic_DNA"/>
</dbReference>
<proteinExistence type="predicted"/>
<evidence type="ECO:0000313" key="1">
    <source>
        <dbReference type="EMBL" id="KAF3945188.1"/>
    </source>
</evidence>
<dbReference type="OrthoDB" id="992115at2759"/>
<dbReference type="Proteomes" id="UP000737018">
    <property type="component" value="Unassembled WGS sequence"/>
</dbReference>
<sequence length="68" mass="7757">MTSTKFSFNLHEFLTKQKFGTYDTKDGVVAGDKSKEEQVRGFQCHHFNLESCSPSHKVPHPLLAECEQ</sequence>
<reference evidence="1" key="1">
    <citation type="submission" date="2020-03" db="EMBL/GenBank/DDBJ databases">
        <title>Castanea mollissima Vanexum genome sequencing.</title>
        <authorList>
            <person name="Staton M."/>
        </authorList>
    </citation>
    <scope>NUCLEOTIDE SEQUENCE</scope>
    <source>
        <tissue evidence="1">Leaf</tissue>
    </source>
</reference>
<organism evidence="1 2">
    <name type="scientific">Castanea mollissima</name>
    <name type="common">Chinese chestnut</name>
    <dbReference type="NCBI Taxonomy" id="60419"/>
    <lineage>
        <taxon>Eukaryota</taxon>
        <taxon>Viridiplantae</taxon>
        <taxon>Streptophyta</taxon>
        <taxon>Embryophyta</taxon>
        <taxon>Tracheophyta</taxon>
        <taxon>Spermatophyta</taxon>
        <taxon>Magnoliopsida</taxon>
        <taxon>eudicotyledons</taxon>
        <taxon>Gunneridae</taxon>
        <taxon>Pentapetalae</taxon>
        <taxon>rosids</taxon>
        <taxon>fabids</taxon>
        <taxon>Fagales</taxon>
        <taxon>Fagaceae</taxon>
        <taxon>Castanea</taxon>
    </lineage>
</organism>
<keyword evidence="2" id="KW-1185">Reference proteome</keyword>
<accession>A0A8J4QHE1</accession>
<gene>
    <name evidence="1" type="ORF">CMV_028412</name>
</gene>